<dbReference type="EMBL" id="BPVZ01000020">
    <property type="protein sequence ID" value="GKV03347.1"/>
    <property type="molecule type" value="Genomic_DNA"/>
</dbReference>
<dbReference type="AlphaFoldDB" id="A0AAV5IN54"/>
<accession>A0AAV5IN54</accession>
<comment type="caution">
    <text evidence="1">The sequence shown here is derived from an EMBL/GenBank/DDBJ whole genome shotgun (WGS) entry which is preliminary data.</text>
</comment>
<organism evidence="1 2">
    <name type="scientific">Rubroshorea leprosula</name>
    <dbReference type="NCBI Taxonomy" id="152421"/>
    <lineage>
        <taxon>Eukaryota</taxon>
        <taxon>Viridiplantae</taxon>
        <taxon>Streptophyta</taxon>
        <taxon>Embryophyta</taxon>
        <taxon>Tracheophyta</taxon>
        <taxon>Spermatophyta</taxon>
        <taxon>Magnoliopsida</taxon>
        <taxon>eudicotyledons</taxon>
        <taxon>Gunneridae</taxon>
        <taxon>Pentapetalae</taxon>
        <taxon>rosids</taxon>
        <taxon>malvids</taxon>
        <taxon>Malvales</taxon>
        <taxon>Dipterocarpaceae</taxon>
        <taxon>Rubroshorea</taxon>
    </lineage>
</organism>
<proteinExistence type="predicted"/>
<evidence type="ECO:0000313" key="1">
    <source>
        <dbReference type="EMBL" id="GKV03347.1"/>
    </source>
</evidence>
<sequence length="87" mass="9940">MYLQRKGKVNVVVVPSCGRAVSAVLRLRDIILRPMCRYRERLHFILGQGNLKWVPFWPITIGNVEDPGKAYTWPGSFFNYTLVVGSS</sequence>
<name>A0AAV5IN54_9ROSI</name>
<evidence type="ECO:0000313" key="2">
    <source>
        <dbReference type="Proteomes" id="UP001054252"/>
    </source>
</evidence>
<reference evidence="1 2" key="1">
    <citation type="journal article" date="2021" name="Commun. Biol.">
        <title>The genome of Shorea leprosula (Dipterocarpaceae) highlights the ecological relevance of drought in aseasonal tropical rainforests.</title>
        <authorList>
            <person name="Ng K.K.S."/>
            <person name="Kobayashi M.J."/>
            <person name="Fawcett J.A."/>
            <person name="Hatakeyama M."/>
            <person name="Paape T."/>
            <person name="Ng C.H."/>
            <person name="Ang C.C."/>
            <person name="Tnah L.H."/>
            <person name="Lee C.T."/>
            <person name="Nishiyama T."/>
            <person name="Sese J."/>
            <person name="O'Brien M.J."/>
            <person name="Copetti D."/>
            <person name="Mohd Noor M.I."/>
            <person name="Ong R.C."/>
            <person name="Putra M."/>
            <person name="Sireger I.Z."/>
            <person name="Indrioko S."/>
            <person name="Kosugi Y."/>
            <person name="Izuno A."/>
            <person name="Isagi Y."/>
            <person name="Lee S.L."/>
            <person name="Shimizu K.K."/>
        </authorList>
    </citation>
    <scope>NUCLEOTIDE SEQUENCE [LARGE SCALE GENOMIC DNA]</scope>
    <source>
        <strain evidence="1">214</strain>
    </source>
</reference>
<keyword evidence="2" id="KW-1185">Reference proteome</keyword>
<dbReference type="Proteomes" id="UP001054252">
    <property type="component" value="Unassembled WGS sequence"/>
</dbReference>
<gene>
    <name evidence="1" type="ORF">SLEP1_g15665</name>
</gene>
<protein>
    <submittedName>
        <fullName evidence="1">Uncharacterized protein</fullName>
    </submittedName>
</protein>